<reference evidence="3 4" key="1">
    <citation type="submission" date="2019-02" db="EMBL/GenBank/DDBJ databases">
        <title>Deep-cultivation of Planctomycetes and their phenomic and genomic characterization uncovers novel biology.</title>
        <authorList>
            <person name="Wiegand S."/>
            <person name="Jogler M."/>
            <person name="Boedeker C."/>
            <person name="Pinto D."/>
            <person name="Vollmers J."/>
            <person name="Rivas-Marin E."/>
            <person name="Kohn T."/>
            <person name="Peeters S.H."/>
            <person name="Heuer A."/>
            <person name="Rast P."/>
            <person name="Oberbeckmann S."/>
            <person name="Bunk B."/>
            <person name="Jeske O."/>
            <person name="Meyerdierks A."/>
            <person name="Storesund J.E."/>
            <person name="Kallscheuer N."/>
            <person name="Luecker S."/>
            <person name="Lage O.M."/>
            <person name="Pohl T."/>
            <person name="Merkel B.J."/>
            <person name="Hornburger P."/>
            <person name="Mueller R.-W."/>
            <person name="Bruemmer F."/>
            <person name="Labrenz M."/>
            <person name="Spormann A.M."/>
            <person name="Op Den Camp H."/>
            <person name="Overmann J."/>
            <person name="Amann R."/>
            <person name="Jetten M.S.M."/>
            <person name="Mascher T."/>
            <person name="Medema M.H."/>
            <person name="Devos D.P."/>
            <person name="Kaster A.-K."/>
            <person name="Ovreas L."/>
            <person name="Rohde M."/>
            <person name="Galperin M.Y."/>
            <person name="Jogler C."/>
        </authorList>
    </citation>
    <scope>NUCLEOTIDE SEQUENCE [LARGE SCALE GENOMIC DNA]</scope>
    <source>
        <strain evidence="3 4">KOR34</strain>
    </source>
</reference>
<dbReference type="CDD" id="cd00077">
    <property type="entry name" value="HDc"/>
    <property type="match status" value="1"/>
</dbReference>
<dbReference type="OrthoDB" id="9804747at2"/>
<dbReference type="InterPro" id="IPR006674">
    <property type="entry name" value="HD_domain"/>
</dbReference>
<dbReference type="EMBL" id="SIHJ01000001">
    <property type="protein sequence ID" value="TWT35917.1"/>
    <property type="molecule type" value="Genomic_DNA"/>
</dbReference>
<evidence type="ECO:0000313" key="4">
    <source>
        <dbReference type="Proteomes" id="UP000316714"/>
    </source>
</evidence>
<dbReference type="EC" id="3.1.4.52" evidence="3"/>
<evidence type="ECO:0000313" key="3">
    <source>
        <dbReference type="EMBL" id="TWT35917.1"/>
    </source>
</evidence>
<feature type="domain" description="HD-GYP" evidence="2">
    <location>
        <begin position="310"/>
        <end position="505"/>
    </location>
</feature>
<keyword evidence="4" id="KW-1185">Reference proteome</keyword>
<dbReference type="SUPFAM" id="SSF109604">
    <property type="entry name" value="HD-domain/PDEase-like"/>
    <property type="match status" value="1"/>
</dbReference>
<dbReference type="PROSITE" id="PS51832">
    <property type="entry name" value="HD_GYP"/>
    <property type="match status" value="1"/>
</dbReference>
<accession>A0A5C5VD83</accession>
<feature type="domain" description="HD" evidence="1">
    <location>
        <begin position="332"/>
        <end position="454"/>
    </location>
</feature>
<dbReference type="Proteomes" id="UP000316714">
    <property type="component" value="Unassembled WGS sequence"/>
</dbReference>
<keyword evidence="3" id="KW-0378">Hydrolase</keyword>
<proteinExistence type="predicted"/>
<dbReference type="Gene3D" id="1.10.3210.10">
    <property type="entry name" value="Hypothetical protein af1432"/>
    <property type="match status" value="1"/>
</dbReference>
<protein>
    <submittedName>
        <fullName evidence="3">Cyclic di-GMP phosphodiesterase response regulator RpfG</fullName>
        <ecNumber evidence="3">3.1.4.52</ecNumber>
    </submittedName>
</protein>
<dbReference type="PANTHER" id="PTHR43155">
    <property type="entry name" value="CYCLIC DI-GMP PHOSPHODIESTERASE PA4108-RELATED"/>
    <property type="match status" value="1"/>
</dbReference>
<dbReference type="PROSITE" id="PS51831">
    <property type="entry name" value="HD"/>
    <property type="match status" value="1"/>
</dbReference>
<sequence>MSMHSEPTDEAASLAAQLAERFSTPFEVWRRTSGDWHHSDAMRPATTEQSAWFDELVDARVAGPQIRQFQQGLSVACVCPGSAGDATLVCGCVELSAEQYAHSLASSCVREHMLASEVAELRELANGYGDRLAESFEELSFFRRLANHVEYCDATRQLSDVAAGVLPSMRQVAGLEGIALVLADQAADGEVGAVALREGDLQASDVQWTQAIASLTRRETGVAVVNLLADHAVGVEQHDLPGVRSFVLTPIRKDGRLFGWLLGVNKQQRGAPTEAGLGSDEIGSVEASLLEAATVLLATHAANVRLVGEKEELVVDAIHTLVGVIEAKDAYTCGHSDRVALLSRRIARELGMPEPTCHEIYLTGLLHDVGKVGVSDDVLLKPGQLTDEEFDQIKRHPECGWRLLQRLKPLRNLLDGVLYHHESLNGGGYPAGLKGEEIPLVARIIAVADAWDAMTSDRPYRSGMPWEKAEGILRRGAGQQWDSAVVDAFFAAAADVHEITRTWKDHLRQILDPLESSPENTPVTFDASEILTHAVTTDLGL</sequence>
<comment type="caution">
    <text evidence="3">The sequence shown here is derived from an EMBL/GenBank/DDBJ whole genome shotgun (WGS) entry which is preliminary data.</text>
</comment>
<name>A0A5C5VD83_9BACT</name>
<dbReference type="InterPro" id="IPR003607">
    <property type="entry name" value="HD/PDEase_dom"/>
</dbReference>
<evidence type="ECO:0000259" key="2">
    <source>
        <dbReference type="PROSITE" id="PS51832"/>
    </source>
</evidence>
<gene>
    <name evidence="3" type="primary">rpfG_1</name>
    <name evidence="3" type="ORF">KOR34_08140</name>
</gene>
<dbReference type="AlphaFoldDB" id="A0A5C5VD83"/>
<dbReference type="PANTHER" id="PTHR43155:SF2">
    <property type="entry name" value="CYCLIC DI-GMP PHOSPHODIESTERASE PA4108"/>
    <property type="match status" value="1"/>
</dbReference>
<dbReference type="SMART" id="SM00471">
    <property type="entry name" value="HDc"/>
    <property type="match status" value="1"/>
</dbReference>
<organism evidence="3 4">
    <name type="scientific">Posidoniimonas corsicana</name>
    <dbReference type="NCBI Taxonomy" id="1938618"/>
    <lineage>
        <taxon>Bacteria</taxon>
        <taxon>Pseudomonadati</taxon>
        <taxon>Planctomycetota</taxon>
        <taxon>Planctomycetia</taxon>
        <taxon>Pirellulales</taxon>
        <taxon>Lacipirellulaceae</taxon>
        <taxon>Posidoniimonas</taxon>
    </lineage>
</organism>
<dbReference type="Pfam" id="PF13487">
    <property type="entry name" value="HD_5"/>
    <property type="match status" value="1"/>
</dbReference>
<dbReference type="InterPro" id="IPR037522">
    <property type="entry name" value="HD_GYP_dom"/>
</dbReference>
<evidence type="ECO:0000259" key="1">
    <source>
        <dbReference type="PROSITE" id="PS51831"/>
    </source>
</evidence>
<dbReference type="GO" id="GO:0071111">
    <property type="term" value="F:cyclic-guanylate-specific phosphodiesterase activity"/>
    <property type="evidence" value="ECO:0007669"/>
    <property type="project" value="UniProtKB-EC"/>
</dbReference>